<proteinExistence type="predicted"/>
<organism evidence="2 3">
    <name type="scientific">Delftia tsuruhatensis</name>
    <dbReference type="NCBI Taxonomy" id="180282"/>
    <lineage>
        <taxon>Bacteria</taxon>
        <taxon>Pseudomonadati</taxon>
        <taxon>Pseudomonadota</taxon>
        <taxon>Betaproteobacteria</taxon>
        <taxon>Burkholderiales</taxon>
        <taxon>Comamonadaceae</taxon>
        <taxon>Delftia</taxon>
    </lineage>
</organism>
<reference evidence="2 3" key="1">
    <citation type="submission" date="2016-09" db="EMBL/GenBank/DDBJ databases">
        <title>Complete genome sequence of Deltia acidovorans CM13 isolated from murine proximal colonic tissue.</title>
        <authorList>
            <person name="Saffarian A."/>
        </authorList>
    </citation>
    <scope>NUCLEOTIDE SEQUENCE [LARGE SCALE GENOMIC DNA]</scope>
    <source>
        <strain evidence="2 3">CM13</strain>
    </source>
</reference>
<evidence type="ECO:0000313" key="3">
    <source>
        <dbReference type="Proteomes" id="UP000095607"/>
    </source>
</evidence>
<evidence type="ECO:0000259" key="1">
    <source>
        <dbReference type="Pfam" id="PF13360"/>
    </source>
</evidence>
<protein>
    <recommendedName>
        <fullName evidence="1">Pyrrolo-quinoline quinone repeat domain-containing protein</fullName>
    </recommendedName>
</protein>
<gene>
    <name evidence="2" type="ORF">BI380_27265</name>
</gene>
<dbReference type="EMBL" id="CP017420">
    <property type="protein sequence ID" value="AOV04766.1"/>
    <property type="molecule type" value="Genomic_DNA"/>
</dbReference>
<dbReference type="InterPro" id="IPR002372">
    <property type="entry name" value="PQQ_rpt_dom"/>
</dbReference>
<accession>A0ABN4SMG3</accession>
<dbReference type="PANTHER" id="PTHR34512">
    <property type="entry name" value="CELL SURFACE PROTEIN"/>
    <property type="match status" value="1"/>
</dbReference>
<dbReference type="SUPFAM" id="SSF50998">
    <property type="entry name" value="Quinoprotein alcohol dehydrogenase-like"/>
    <property type="match status" value="1"/>
</dbReference>
<evidence type="ECO:0000313" key="2">
    <source>
        <dbReference type="EMBL" id="AOV04766.1"/>
    </source>
</evidence>
<dbReference type="Proteomes" id="UP000095607">
    <property type="component" value="Chromosome"/>
</dbReference>
<keyword evidence="3" id="KW-1185">Reference proteome</keyword>
<dbReference type="InterPro" id="IPR015943">
    <property type="entry name" value="WD40/YVTN_repeat-like_dom_sf"/>
</dbReference>
<sequence>MLEGESTQVVVKAKSSKIIADPLNVLVQSTSAFAEDAVAQIGGTAEFQLHLETSRGLPAGKHEGVLKISLCKDEPRSCKSPYPGSPWALSYQIEVVSNTPNLKPLADLPGAVAWSGLRANAQRTAYLATTSVMDPAKFSLRWRQQGQYQEPLIAARGRLYSKLRVLDENDGALLWQGPATADTPVISQGKVFAHVQDGNGGSTLSAFDAENGDLLARLGEPGARPLSDQLLSDDAFIYQGSRRKFAMATGVQQWAAPAIASVEFFTPSMAAGRIHVLDGENLHIVSTVDGSKLVSLATQESKGASRPFTTVADGSERVLASHFNYAGSSLSSFSVTQGKKLWSVLSGFRSTPALADATVYVVNAPRNDYGTAALEARSSVTGELLWSTPLPDAPFFPTAEPVYEVIVVGDLVFVSSNRQSGSATYAISRTSHAINWRFPVNGNLMASDKGILYIGRPADGGLFAVNLQ</sequence>
<dbReference type="Gene3D" id="2.130.10.10">
    <property type="entry name" value="YVTN repeat-like/Quinoprotein amine dehydrogenase"/>
    <property type="match status" value="2"/>
</dbReference>
<dbReference type="InterPro" id="IPR011047">
    <property type="entry name" value="Quinoprotein_ADH-like_sf"/>
</dbReference>
<dbReference type="PANTHER" id="PTHR34512:SF30">
    <property type="entry name" value="OUTER MEMBRANE PROTEIN ASSEMBLY FACTOR BAMB"/>
    <property type="match status" value="1"/>
</dbReference>
<feature type="domain" description="Pyrrolo-quinoline quinone repeat" evidence="1">
    <location>
        <begin position="163"/>
        <end position="388"/>
    </location>
</feature>
<name>A0ABN4SMG3_9BURK</name>
<dbReference type="Pfam" id="PF13360">
    <property type="entry name" value="PQQ_2"/>
    <property type="match status" value="1"/>
</dbReference>